<evidence type="ECO:0000313" key="2">
    <source>
        <dbReference type="Proteomes" id="UP000612362"/>
    </source>
</evidence>
<dbReference type="AlphaFoldDB" id="A0A8J3HU56"/>
<evidence type="ECO:0000313" key="1">
    <source>
        <dbReference type="EMBL" id="GHO42031.1"/>
    </source>
</evidence>
<gene>
    <name evidence="1" type="ORF">KSX_01940</name>
</gene>
<sequence length="74" mass="8440">MFGSRYLPHCFRNAGDTIGHLIIIYTPAGNERFFLQLDEWTEHGVDITFEKIKTLADSMGNYLVPQEAHGAQEQ</sequence>
<dbReference type="Gene3D" id="2.60.120.10">
    <property type="entry name" value="Jelly Rolls"/>
    <property type="match status" value="1"/>
</dbReference>
<dbReference type="Proteomes" id="UP000612362">
    <property type="component" value="Unassembled WGS sequence"/>
</dbReference>
<organism evidence="1 2">
    <name type="scientific">Ktedonospora formicarum</name>
    <dbReference type="NCBI Taxonomy" id="2778364"/>
    <lineage>
        <taxon>Bacteria</taxon>
        <taxon>Bacillati</taxon>
        <taxon>Chloroflexota</taxon>
        <taxon>Ktedonobacteria</taxon>
        <taxon>Ktedonobacterales</taxon>
        <taxon>Ktedonobacteraceae</taxon>
        <taxon>Ktedonospora</taxon>
    </lineage>
</organism>
<dbReference type="InterPro" id="IPR014710">
    <property type="entry name" value="RmlC-like_jellyroll"/>
</dbReference>
<keyword evidence="2" id="KW-1185">Reference proteome</keyword>
<dbReference type="EMBL" id="BNJF01000001">
    <property type="protein sequence ID" value="GHO42031.1"/>
    <property type="molecule type" value="Genomic_DNA"/>
</dbReference>
<reference evidence="1" key="1">
    <citation type="submission" date="2020-10" db="EMBL/GenBank/DDBJ databases">
        <title>Taxonomic study of unclassified bacteria belonging to the class Ktedonobacteria.</title>
        <authorList>
            <person name="Yabe S."/>
            <person name="Wang C.M."/>
            <person name="Zheng Y."/>
            <person name="Sakai Y."/>
            <person name="Cavaletti L."/>
            <person name="Monciardini P."/>
            <person name="Donadio S."/>
        </authorList>
    </citation>
    <scope>NUCLEOTIDE SEQUENCE</scope>
    <source>
        <strain evidence="1">SOSP1-1</strain>
    </source>
</reference>
<proteinExistence type="predicted"/>
<protein>
    <submittedName>
        <fullName evidence="1">Uncharacterized protein</fullName>
    </submittedName>
</protein>
<name>A0A8J3HU56_9CHLR</name>
<accession>A0A8J3HU56</accession>
<comment type="caution">
    <text evidence="1">The sequence shown here is derived from an EMBL/GenBank/DDBJ whole genome shotgun (WGS) entry which is preliminary data.</text>
</comment>